<feature type="compositionally biased region" description="Basic residues" evidence="6">
    <location>
        <begin position="109"/>
        <end position="122"/>
    </location>
</feature>
<dbReference type="OrthoDB" id="411857at2759"/>
<gene>
    <name evidence="7" type="ORF">FIBSPDRAFT_733912</name>
</gene>
<comment type="function">
    <text evidence="3">Regulates mitochondrial small subunit maturation by controlling 15S rRNA 5'-end processing. Localizes to the 5' precursor of the 15S rRNA in a position that is subsequently occupied by mS47 in the mature yeast mtSSU. Uses structure and sequence-specific RNA recognition, binding to a single-stranded region of the precursor and specifically recognizing bases -6 to -1. The exchange of Ccm1 for mS47 is coupled to the irreversible removal of precursor rRNA that is accompanied by conformational changes of the mitoribosomal proteins uS5m and mS26. These conformational changes signal completion of 5'-end rRNA processing through protection of the mature 5'-end of the 15S rRNA and stabilization of mS47. The removal of the 5' precursor together with the dissociation of Ccm1 may be catalyzed by the 5'-3' exoribonuclease Pet127. Involved in the specific removal of group I introns in mitochondrial encoded transcripts.</text>
</comment>
<feature type="region of interest" description="Disordered" evidence="6">
    <location>
        <begin position="172"/>
        <end position="203"/>
    </location>
</feature>
<evidence type="ECO:0000256" key="1">
    <source>
        <dbReference type="ARBA" id="ARBA00006192"/>
    </source>
</evidence>
<name>A0A166NY73_9AGAM</name>
<comment type="similarity">
    <text evidence="1">Belongs to the CCM1 family.</text>
</comment>
<accession>A0A166NY73</accession>
<dbReference type="EMBL" id="KV417520">
    <property type="protein sequence ID" value="KZP25498.1"/>
    <property type="molecule type" value="Genomic_DNA"/>
</dbReference>
<evidence type="ECO:0008006" key="9">
    <source>
        <dbReference type="Google" id="ProtNLM"/>
    </source>
</evidence>
<evidence type="ECO:0000256" key="2">
    <source>
        <dbReference type="ARBA" id="ARBA00022737"/>
    </source>
</evidence>
<dbReference type="STRING" id="436010.A0A166NY73"/>
<feature type="region of interest" description="Disordered" evidence="6">
    <location>
        <begin position="1310"/>
        <end position="1340"/>
    </location>
</feature>
<evidence type="ECO:0000256" key="3">
    <source>
        <dbReference type="ARBA" id="ARBA00044493"/>
    </source>
</evidence>
<dbReference type="PROSITE" id="PS51375">
    <property type="entry name" value="PPR"/>
    <property type="match status" value="3"/>
</dbReference>
<dbReference type="InterPro" id="IPR002885">
    <property type="entry name" value="PPR_rpt"/>
</dbReference>
<feature type="compositionally biased region" description="Gly residues" evidence="6">
    <location>
        <begin position="46"/>
        <end position="63"/>
    </location>
</feature>
<dbReference type="Gene3D" id="1.25.40.10">
    <property type="entry name" value="Tetratricopeptide repeat domain"/>
    <property type="match status" value="4"/>
</dbReference>
<dbReference type="PANTHER" id="PTHR47447:SF17">
    <property type="entry name" value="OS12G0638900 PROTEIN"/>
    <property type="match status" value="1"/>
</dbReference>
<dbReference type="InterPro" id="IPR011990">
    <property type="entry name" value="TPR-like_helical_dom_sf"/>
</dbReference>
<evidence type="ECO:0000256" key="4">
    <source>
        <dbReference type="ARBA" id="ARBA00044511"/>
    </source>
</evidence>
<dbReference type="NCBIfam" id="TIGR00756">
    <property type="entry name" value="PPR"/>
    <property type="match status" value="3"/>
</dbReference>
<sequence length="1395" mass="153418">MLSKVATHILHHSSRAVIGAPAQTGQTIRNVLQLQSQTGSTTTTGTGLGTWNGAGSSGWGNGGARSNTGSRFSGYTGTGYVATQANASTAGDVVNPQSDEAEEFSLRRVPLHQRPPKHRSRSHSLSTEGRAERGEVLGVLKSIQLHARSKHTFVAQSNDAVLESPPRLIRRNSTSAEAPIDSQTTLPPLPESPVTTRSFPTTDAGAPQSVLAPDFLPLEYTSSSDIFLDLKHARNTRDSAKVLTLVEQLKQRTENPTTSEFNMALEALHETRRTGEPLTTLLDTYNWMIKSSVVPNVRTYLVLVLALTDRDEEVNKTISLLQSRVKRQSRSPSPNAVNADIKTLPDQQRVEQLRSENNFASAMSLFEAATAVAYSSSSIPLVVYSSLLRSCVYHANVDAAIHVFAHLERRSDFKPTAVIFSHLISVYTSVGDLQGAREVFMEYRAALKDGRVAFGVDNEDAATEVAKAANVIVWNKMMESHFRCGEYVGALDLLEQMMDPKAAAGSSAVADVPSPASSTFTTIIAGFIQAGDVASALSWFNRLLAQNAAAASPHESHSVPPKPDQVAWIAMIEALATENMVSDLNRLFTILETTAKADGLEVRPTDRILLFEANLRYIDANKTLPQDEIVSLIDFVSKAVLSVDNSRSAVHIHRWGKRKIIEQLMRRYIAAGAPLRAFDLLEPYITSQLVELSNREANANVKSSEVQNEMYSLRGMLGIFTQAMLPDTASGVSMEFKDALRVMRLSEQIGQDPTSAIAPHYLVPYAALKATGQKLDIAVHDWELTLLASTAMELPRNDTDVVESSWSLPSTVSILEDMKEAGVDFAQLNHRYSRRVIKALFFSVGNDEMHALFERLGSSYKAVFNAEHSYVRHVVQKPTTLSADVKPTQSDDDQRIKIDIFHSRHVDEFWPYNPSKVSPLVCYARFEDGVARGVYPIPATLGRLINQMGRMHEMDKVRKLYEAAQLVLAQLEDETHWQSGAWFGIEDSMVIAFAHGGEMDLALEHRARITSQGGVPSPDAYGALIECLKDTTDDTSAAMNMYRESQAVGCVPNVYLFNTIISKLAKARKADHALELFQEMKAMDIRPSSITYGAVIAACARVGDTMSAEQLFAEMSAQPNFKPRIPPFNTMMQMYTHTKPNRDRVIHYYNALLDAQIVPSAHTFKVLLDAYGTIEPVDAPAMGRVFQELENNKRVPIQGSHWASLINAWGCVSKDLEKAIEVFESISRHPSTRRSSTPLPDAVTYEAMINVLVTHRRMDLVPAYMERLQASGIHLTAYIANLLIKGYAAVGDIVRAREIFESLEDPATGVAASSNHVPHSSKSSGSSTPPSPASSPCHREPSTWEAMFRAELGSANRDNALALLERLKSRQYPPAVYNRISGIMLDDSVSPWAAT</sequence>
<feature type="compositionally biased region" description="Low complexity" evidence="6">
    <location>
        <begin position="1313"/>
        <end position="1328"/>
    </location>
</feature>
<evidence type="ECO:0000256" key="5">
    <source>
        <dbReference type="PROSITE-ProRule" id="PRU00708"/>
    </source>
</evidence>
<comment type="subunit">
    <text evidence="4">Binds to mitochondrial small subunit 15S rRNA.</text>
</comment>
<feature type="repeat" description="PPR" evidence="5">
    <location>
        <begin position="1088"/>
        <end position="1118"/>
    </location>
</feature>
<dbReference type="Proteomes" id="UP000076532">
    <property type="component" value="Unassembled WGS sequence"/>
</dbReference>
<proteinExistence type="inferred from homology"/>
<dbReference type="PANTHER" id="PTHR47447">
    <property type="entry name" value="OS03G0856100 PROTEIN"/>
    <property type="match status" value="1"/>
</dbReference>
<evidence type="ECO:0000256" key="6">
    <source>
        <dbReference type="SAM" id="MobiDB-lite"/>
    </source>
</evidence>
<feature type="region of interest" description="Disordered" evidence="6">
    <location>
        <begin position="38"/>
        <end position="63"/>
    </location>
</feature>
<feature type="region of interest" description="Disordered" evidence="6">
    <location>
        <begin position="90"/>
        <end position="130"/>
    </location>
</feature>
<reference evidence="7 8" key="1">
    <citation type="journal article" date="2016" name="Mol. Biol. Evol.">
        <title>Comparative Genomics of Early-Diverging Mushroom-Forming Fungi Provides Insights into the Origins of Lignocellulose Decay Capabilities.</title>
        <authorList>
            <person name="Nagy L.G."/>
            <person name="Riley R."/>
            <person name="Tritt A."/>
            <person name="Adam C."/>
            <person name="Daum C."/>
            <person name="Floudas D."/>
            <person name="Sun H."/>
            <person name="Yadav J.S."/>
            <person name="Pangilinan J."/>
            <person name="Larsson K.H."/>
            <person name="Matsuura K."/>
            <person name="Barry K."/>
            <person name="Labutti K."/>
            <person name="Kuo R."/>
            <person name="Ohm R.A."/>
            <person name="Bhattacharya S.S."/>
            <person name="Shirouzu T."/>
            <person name="Yoshinaga Y."/>
            <person name="Martin F.M."/>
            <person name="Grigoriev I.V."/>
            <person name="Hibbett D.S."/>
        </authorList>
    </citation>
    <scope>NUCLEOTIDE SEQUENCE [LARGE SCALE GENOMIC DNA]</scope>
    <source>
        <strain evidence="7 8">CBS 109695</strain>
    </source>
</reference>
<evidence type="ECO:0000313" key="7">
    <source>
        <dbReference type="EMBL" id="KZP25498.1"/>
    </source>
</evidence>
<protein>
    <recommendedName>
        <fullName evidence="9">Pentacotripeptide-repeat region of PRORP domain-containing protein</fullName>
    </recommendedName>
</protein>
<feature type="repeat" description="PPR" evidence="5">
    <location>
        <begin position="1053"/>
        <end position="1087"/>
    </location>
</feature>
<dbReference type="Pfam" id="PF01535">
    <property type="entry name" value="PPR"/>
    <property type="match status" value="4"/>
</dbReference>
<feature type="compositionally biased region" description="Polar residues" evidence="6">
    <location>
        <begin position="172"/>
        <end position="186"/>
    </location>
</feature>
<dbReference type="Pfam" id="PF13041">
    <property type="entry name" value="PPR_2"/>
    <property type="match status" value="1"/>
</dbReference>
<feature type="repeat" description="PPR" evidence="5">
    <location>
        <begin position="470"/>
        <end position="504"/>
    </location>
</feature>
<organism evidence="7 8">
    <name type="scientific">Athelia psychrophila</name>
    <dbReference type="NCBI Taxonomy" id="1759441"/>
    <lineage>
        <taxon>Eukaryota</taxon>
        <taxon>Fungi</taxon>
        <taxon>Dikarya</taxon>
        <taxon>Basidiomycota</taxon>
        <taxon>Agaricomycotina</taxon>
        <taxon>Agaricomycetes</taxon>
        <taxon>Agaricomycetidae</taxon>
        <taxon>Atheliales</taxon>
        <taxon>Atheliaceae</taxon>
        <taxon>Athelia</taxon>
    </lineage>
</organism>
<keyword evidence="2" id="KW-0677">Repeat</keyword>
<keyword evidence="8" id="KW-1185">Reference proteome</keyword>
<evidence type="ECO:0000313" key="8">
    <source>
        <dbReference type="Proteomes" id="UP000076532"/>
    </source>
</evidence>